<reference evidence="1" key="1">
    <citation type="journal article" date="2014" name="Int. J. Syst. Evol. Microbiol.">
        <title>Complete genome sequence of Corynebacterium casei LMG S-19264T (=DSM 44701T), isolated from a smear-ripened cheese.</title>
        <authorList>
            <consortium name="US DOE Joint Genome Institute (JGI-PGF)"/>
            <person name="Walter F."/>
            <person name="Albersmeier A."/>
            <person name="Kalinowski J."/>
            <person name="Ruckert C."/>
        </authorList>
    </citation>
    <scope>NUCLEOTIDE SEQUENCE</scope>
    <source>
        <strain evidence="1">NBRC 110071</strain>
    </source>
</reference>
<dbReference type="Proteomes" id="UP001161389">
    <property type="component" value="Unassembled WGS sequence"/>
</dbReference>
<evidence type="ECO:0000313" key="2">
    <source>
        <dbReference type="Proteomes" id="UP001161389"/>
    </source>
</evidence>
<reference evidence="1" key="2">
    <citation type="submission" date="2023-01" db="EMBL/GenBank/DDBJ databases">
        <title>Draft genome sequence of Litoribrevibacter albus strain NBRC 110071.</title>
        <authorList>
            <person name="Sun Q."/>
            <person name="Mori K."/>
        </authorList>
    </citation>
    <scope>NUCLEOTIDE SEQUENCE</scope>
    <source>
        <strain evidence="1">NBRC 110071</strain>
    </source>
</reference>
<accession>A0AA37SC63</accession>
<dbReference type="Gene3D" id="3.40.50.1820">
    <property type="entry name" value="alpha/beta hydrolase"/>
    <property type="match status" value="1"/>
</dbReference>
<name>A0AA37SC63_9GAMM</name>
<gene>
    <name evidence="1" type="ORF">GCM10007876_40270</name>
</gene>
<sequence>MDKLHGLPGFELIGGPSSLELGTKENSIPRQLGPANFELGIIAGSRSINLILSTLLPGQDDGKVSVSNTKVEGMKQHIVLPVTHPFMMKNANVIAQVKSFLAQGEFQSGVH</sequence>
<dbReference type="PANTHER" id="PTHR37946">
    <property type="entry name" value="SLL1969 PROTEIN"/>
    <property type="match status" value="1"/>
</dbReference>
<evidence type="ECO:0000313" key="1">
    <source>
        <dbReference type="EMBL" id="GLQ33547.1"/>
    </source>
</evidence>
<dbReference type="EMBL" id="BSNM01000027">
    <property type="protein sequence ID" value="GLQ33547.1"/>
    <property type="molecule type" value="Genomic_DNA"/>
</dbReference>
<organism evidence="1 2">
    <name type="scientific">Litoribrevibacter albus</name>
    <dbReference type="NCBI Taxonomy" id="1473156"/>
    <lineage>
        <taxon>Bacteria</taxon>
        <taxon>Pseudomonadati</taxon>
        <taxon>Pseudomonadota</taxon>
        <taxon>Gammaproteobacteria</taxon>
        <taxon>Oceanospirillales</taxon>
        <taxon>Oceanospirillaceae</taxon>
        <taxon>Litoribrevibacter</taxon>
    </lineage>
</organism>
<comment type="caution">
    <text evidence="1">The sequence shown here is derived from an EMBL/GenBank/DDBJ whole genome shotgun (WGS) entry which is preliminary data.</text>
</comment>
<dbReference type="AlphaFoldDB" id="A0AA37SC63"/>
<proteinExistence type="predicted"/>
<protein>
    <submittedName>
        <fullName evidence="1">Uncharacterized protein</fullName>
    </submittedName>
</protein>
<keyword evidence="2" id="KW-1185">Reference proteome</keyword>
<dbReference type="InterPro" id="IPR029058">
    <property type="entry name" value="AB_hydrolase_fold"/>
</dbReference>
<dbReference type="PANTHER" id="PTHR37946:SF1">
    <property type="entry name" value="SLL1969 PROTEIN"/>
    <property type="match status" value="1"/>
</dbReference>